<evidence type="ECO:0000256" key="1">
    <source>
        <dbReference type="ARBA" id="ARBA00022574"/>
    </source>
</evidence>
<keyword evidence="2" id="KW-0677">Repeat</keyword>
<dbReference type="InterPro" id="IPR015943">
    <property type="entry name" value="WD40/YVTN_repeat-like_dom_sf"/>
</dbReference>
<dbReference type="Pfam" id="PF00400">
    <property type="entry name" value="WD40"/>
    <property type="match status" value="3"/>
</dbReference>
<keyword evidence="3" id="KW-0227">DNA damage</keyword>
<dbReference type="GO" id="GO:0000209">
    <property type="term" value="P:protein polyubiquitination"/>
    <property type="evidence" value="ECO:0007669"/>
    <property type="project" value="TreeGrafter"/>
</dbReference>
<evidence type="ECO:0000256" key="5">
    <source>
        <dbReference type="PROSITE-ProRule" id="PRU00221"/>
    </source>
</evidence>
<dbReference type="AlphaFoldDB" id="A0AAN7YGR4"/>
<evidence type="ECO:0000313" key="7">
    <source>
        <dbReference type="EMBL" id="KAK5107820.1"/>
    </source>
</evidence>
<organism evidence="7 8">
    <name type="scientific">Meristemomyces frigidus</name>
    <dbReference type="NCBI Taxonomy" id="1508187"/>
    <lineage>
        <taxon>Eukaryota</taxon>
        <taxon>Fungi</taxon>
        <taxon>Dikarya</taxon>
        <taxon>Ascomycota</taxon>
        <taxon>Pezizomycotina</taxon>
        <taxon>Dothideomycetes</taxon>
        <taxon>Dothideomycetidae</taxon>
        <taxon>Mycosphaerellales</taxon>
        <taxon>Teratosphaeriaceae</taxon>
        <taxon>Meristemomyces</taxon>
    </lineage>
</organism>
<evidence type="ECO:0000313" key="8">
    <source>
        <dbReference type="Proteomes" id="UP001310890"/>
    </source>
</evidence>
<dbReference type="GO" id="GO:0000109">
    <property type="term" value="C:nucleotide-excision repair complex"/>
    <property type="evidence" value="ECO:0007669"/>
    <property type="project" value="TreeGrafter"/>
</dbReference>
<proteinExistence type="predicted"/>
<dbReference type="GO" id="GO:0031464">
    <property type="term" value="C:Cul4A-RING E3 ubiquitin ligase complex"/>
    <property type="evidence" value="ECO:0007669"/>
    <property type="project" value="TreeGrafter"/>
</dbReference>
<reference evidence="7" key="1">
    <citation type="submission" date="2023-08" db="EMBL/GenBank/DDBJ databases">
        <title>Black Yeasts Isolated from many extreme environments.</title>
        <authorList>
            <person name="Coleine C."/>
            <person name="Stajich J.E."/>
            <person name="Selbmann L."/>
        </authorList>
    </citation>
    <scope>NUCLEOTIDE SEQUENCE</scope>
    <source>
        <strain evidence="7">CCFEE 5401</strain>
    </source>
</reference>
<dbReference type="PRINTS" id="PR00320">
    <property type="entry name" value="GPROTEINBRPT"/>
</dbReference>
<evidence type="ECO:0000256" key="3">
    <source>
        <dbReference type="ARBA" id="ARBA00022763"/>
    </source>
</evidence>
<feature type="repeat" description="WD" evidence="5">
    <location>
        <begin position="195"/>
        <end position="228"/>
    </location>
</feature>
<dbReference type="InterPro" id="IPR019775">
    <property type="entry name" value="WD40_repeat_CS"/>
</dbReference>
<dbReference type="SUPFAM" id="SSF50978">
    <property type="entry name" value="WD40 repeat-like"/>
    <property type="match status" value="1"/>
</dbReference>
<keyword evidence="6" id="KW-0175">Coiled coil</keyword>
<dbReference type="GO" id="GO:0043161">
    <property type="term" value="P:proteasome-mediated ubiquitin-dependent protein catabolic process"/>
    <property type="evidence" value="ECO:0007669"/>
    <property type="project" value="TreeGrafter"/>
</dbReference>
<dbReference type="PROSITE" id="PS50294">
    <property type="entry name" value="WD_REPEATS_REGION"/>
    <property type="match status" value="3"/>
</dbReference>
<dbReference type="InterPro" id="IPR042238">
    <property type="entry name" value="Rad28/ERCC8/Ckn1/ATCSA-1"/>
</dbReference>
<evidence type="ECO:0000256" key="6">
    <source>
        <dbReference type="SAM" id="Coils"/>
    </source>
</evidence>
<accession>A0AAN7YGR4</accession>
<dbReference type="SMART" id="SM00320">
    <property type="entry name" value="WD40"/>
    <property type="match status" value="4"/>
</dbReference>
<dbReference type="PROSITE" id="PS00678">
    <property type="entry name" value="WD_REPEATS_1"/>
    <property type="match status" value="3"/>
</dbReference>
<feature type="repeat" description="WD" evidence="5">
    <location>
        <begin position="127"/>
        <end position="169"/>
    </location>
</feature>
<dbReference type="PROSITE" id="PS50082">
    <property type="entry name" value="WD_REPEATS_2"/>
    <property type="match status" value="3"/>
</dbReference>
<name>A0AAN7YGR4_9PEZI</name>
<comment type="caution">
    <text evidence="7">The sequence shown here is derived from an EMBL/GenBank/DDBJ whole genome shotgun (WGS) entry which is preliminary data.</text>
</comment>
<dbReference type="Proteomes" id="UP001310890">
    <property type="component" value="Unassembled WGS sequence"/>
</dbReference>
<feature type="repeat" description="WD" evidence="5">
    <location>
        <begin position="1"/>
        <end position="26"/>
    </location>
</feature>
<gene>
    <name evidence="7" type="ORF">LTR62_000634</name>
</gene>
<keyword evidence="4" id="KW-0234">DNA repair</keyword>
<keyword evidence="1 5" id="KW-0853">WD repeat</keyword>
<feature type="coiled-coil region" evidence="6">
    <location>
        <begin position="352"/>
        <end position="379"/>
    </location>
</feature>
<evidence type="ECO:0008006" key="9">
    <source>
        <dbReference type="Google" id="ProtNLM"/>
    </source>
</evidence>
<sequence>MAFLLSGGADSSVAIWDLESTQGSNEGTTIHTPLGHATRTSTTESLGITHVSFFPFDSMAFMTSGYDQTLKIFSSETLQASATFNLESTVYSHATSNVASHLLVACASQHPAVRLVDLKSGASTHSLPGHAGMVLSVAWHPKNEHILASGATDGTCRIWDIRRSASSLGVLDLDDSIGLAGYDGNGTGARRRERGKAHNGAVNGLTWADDGQYLVTAGHDERMRVWNMVGGGNTLVNFGPSLKNKVMAPIPILILPSSLSSTDAVFFPNPGEILAFNLHSGTLQKRLRAPAAQRPQAGRTLGSLSPRISSLAWRAHAVEMYSAHVDGTIRCWCPWTEDDIVGEQEILGGDEMQQEEHELAERKRKRDELDRIVQDLTKKRVTHS</sequence>
<dbReference type="EMBL" id="JAVRRL010000105">
    <property type="protein sequence ID" value="KAK5107820.1"/>
    <property type="molecule type" value="Genomic_DNA"/>
</dbReference>
<protein>
    <recommendedName>
        <fullName evidence="9">WD40 repeat-like protein</fullName>
    </recommendedName>
</protein>
<dbReference type="InterPro" id="IPR001680">
    <property type="entry name" value="WD40_rpt"/>
</dbReference>
<dbReference type="GO" id="GO:0006283">
    <property type="term" value="P:transcription-coupled nucleotide-excision repair"/>
    <property type="evidence" value="ECO:0007669"/>
    <property type="project" value="InterPro"/>
</dbReference>
<dbReference type="PANTHER" id="PTHR46202:SF1">
    <property type="entry name" value="DNA EXCISION REPAIR PROTEIN ERCC-8"/>
    <property type="match status" value="1"/>
</dbReference>
<evidence type="ECO:0000256" key="4">
    <source>
        <dbReference type="ARBA" id="ARBA00023204"/>
    </source>
</evidence>
<evidence type="ECO:0000256" key="2">
    <source>
        <dbReference type="ARBA" id="ARBA00022737"/>
    </source>
</evidence>
<dbReference type="InterPro" id="IPR036322">
    <property type="entry name" value="WD40_repeat_dom_sf"/>
</dbReference>
<dbReference type="Gene3D" id="2.130.10.10">
    <property type="entry name" value="YVTN repeat-like/Quinoprotein amine dehydrogenase"/>
    <property type="match status" value="1"/>
</dbReference>
<dbReference type="PANTHER" id="PTHR46202">
    <property type="entry name" value="DNA EXCISION REPAIR PROTEIN ERCC-8"/>
    <property type="match status" value="1"/>
</dbReference>
<dbReference type="InterPro" id="IPR020472">
    <property type="entry name" value="WD40_PAC1"/>
</dbReference>